<proteinExistence type="predicted"/>
<protein>
    <submittedName>
        <fullName evidence="1">Uncharacterized protein</fullName>
    </submittedName>
</protein>
<evidence type="ECO:0000313" key="2">
    <source>
        <dbReference type="Proteomes" id="UP001396334"/>
    </source>
</evidence>
<dbReference type="Proteomes" id="UP001396334">
    <property type="component" value="Unassembled WGS sequence"/>
</dbReference>
<reference evidence="1 2" key="1">
    <citation type="journal article" date="2024" name="G3 (Bethesda)">
        <title>Genome assembly of Hibiscus sabdariffa L. provides insights into metabolisms of medicinal natural products.</title>
        <authorList>
            <person name="Kim T."/>
        </authorList>
    </citation>
    <scope>NUCLEOTIDE SEQUENCE [LARGE SCALE GENOMIC DNA]</scope>
    <source>
        <strain evidence="1">TK-2024</strain>
        <tissue evidence="1">Old leaves</tissue>
    </source>
</reference>
<organism evidence="1 2">
    <name type="scientific">Hibiscus sabdariffa</name>
    <name type="common">roselle</name>
    <dbReference type="NCBI Taxonomy" id="183260"/>
    <lineage>
        <taxon>Eukaryota</taxon>
        <taxon>Viridiplantae</taxon>
        <taxon>Streptophyta</taxon>
        <taxon>Embryophyta</taxon>
        <taxon>Tracheophyta</taxon>
        <taxon>Spermatophyta</taxon>
        <taxon>Magnoliopsida</taxon>
        <taxon>eudicotyledons</taxon>
        <taxon>Gunneridae</taxon>
        <taxon>Pentapetalae</taxon>
        <taxon>rosids</taxon>
        <taxon>malvids</taxon>
        <taxon>Malvales</taxon>
        <taxon>Malvaceae</taxon>
        <taxon>Malvoideae</taxon>
        <taxon>Hibiscus</taxon>
    </lineage>
</organism>
<sequence>MGGFQFGKGYQCYSSPEFTPRPNVNDVGQHNFKISTDHQIGLVNRIADVSEGQDIMECESLSMGFKDTISRVNGSSMIDSDVIQASTKLLEAFLTSVKNSHDLNTCF</sequence>
<comment type="caution">
    <text evidence="1">The sequence shown here is derived from an EMBL/GenBank/DDBJ whole genome shotgun (WGS) entry which is preliminary data.</text>
</comment>
<gene>
    <name evidence="1" type="ORF">V6N11_008401</name>
</gene>
<name>A0ABR2P883_9ROSI</name>
<dbReference type="EMBL" id="JBBPBN010000076">
    <property type="protein sequence ID" value="KAK8984637.1"/>
    <property type="molecule type" value="Genomic_DNA"/>
</dbReference>
<accession>A0ABR2P883</accession>
<keyword evidence="2" id="KW-1185">Reference proteome</keyword>
<evidence type="ECO:0000313" key="1">
    <source>
        <dbReference type="EMBL" id="KAK8984637.1"/>
    </source>
</evidence>